<dbReference type="EMBL" id="RWHX01000002">
    <property type="protein sequence ID" value="RSK86308.1"/>
    <property type="molecule type" value="Genomic_DNA"/>
</dbReference>
<keyword evidence="3" id="KW-1185">Reference proteome</keyword>
<dbReference type="KEGG" id="papi:SG18_26915"/>
<dbReference type="InterPro" id="IPR009962">
    <property type="entry name" value="DUF1488"/>
</dbReference>
<reference evidence="1 3" key="1">
    <citation type="submission" date="2018-12" db="EMBL/GenBank/DDBJ databases">
        <title>Whole genome sequence of a Pandoraea apista isolate from a patient with cystic fibrosis.</title>
        <authorList>
            <person name="Kenna D.T."/>
            <person name="Turton J.F."/>
        </authorList>
    </citation>
    <scope>NUCLEOTIDE SEQUENCE [LARGE SCALE GENOMIC DNA]</scope>
    <source>
        <strain evidence="1 3">Pa13324</strain>
    </source>
</reference>
<dbReference type="InterPro" id="IPR036692">
    <property type="entry name" value="Shew3726-like_sf"/>
</dbReference>
<evidence type="ECO:0000313" key="2">
    <source>
        <dbReference type="EMBL" id="VVG73626.1"/>
    </source>
</evidence>
<sequence length="103" mass="11465">MKIEFPHISLAYNGDDMTVEFAADCDHKRIVCAISAEALEDHFGAKSCNPEDLMAAFRTNRAAIEKMTERYLALCQGAPILLRSGHFRWGMECSPCRTTPGGR</sequence>
<organism evidence="2 4">
    <name type="scientific">Pandoraea apista</name>
    <dbReference type="NCBI Taxonomy" id="93218"/>
    <lineage>
        <taxon>Bacteria</taxon>
        <taxon>Pseudomonadati</taxon>
        <taxon>Pseudomonadota</taxon>
        <taxon>Betaproteobacteria</taxon>
        <taxon>Burkholderiales</taxon>
        <taxon>Burkholderiaceae</taxon>
        <taxon>Pandoraea</taxon>
    </lineage>
</organism>
<dbReference type="RefSeq" id="WP_042115960.1">
    <property type="nucleotide sequence ID" value="NZ_CABPSX010000012.1"/>
</dbReference>
<dbReference type="STRING" id="93218.XM39_20365"/>
<dbReference type="SUPFAM" id="SSF160272">
    <property type="entry name" value="Shew3726-like"/>
    <property type="match status" value="1"/>
</dbReference>
<evidence type="ECO:0000313" key="1">
    <source>
        <dbReference type="EMBL" id="RSK86308.1"/>
    </source>
</evidence>
<reference evidence="2 4" key="2">
    <citation type="submission" date="2019-08" db="EMBL/GenBank/DDBJ databases">
        <authorList>
            <person name="Peeters C."/>
        </authorList>
    </citation>
    <scope>NUCLEOTIDE SEQUENCE [LARGE SCALE GENOMIC DNA]</scope>
    <source>
        <strain evidence="2 4">LMG 18089</strain>
    </source>
</reference>
<dbReference type="Pfam" id="PF07369">
    <property type="entry name" value="DUF1488"/>
    <property type="match status" value="1"/>
</dbReference>
<dbReference type="Gene3D" id="3.30.160.140">
    <property type="entry name" value="Shew3726-like"/>
    <property type="match status" value="1"/>
</dbReference>
<gene>
    <name evidence="1" type="ORF">EJE83_01565</name>
    <name evidence="2" type="ORF">PAP18089_04635</name>
</gene>
<name>A0A0D5W943_9BURK</name>
<evidence type="ECO:0000313" key="4">
    <source>
        <dbReference type="Proteomes" id="UP000364291"/>
    </source>
</evidence>
<evidence type="ECO:0000313" key="3">
    <source>
        <dbReference type="Proteomes" id="UP000270216"/>
    </source>
</evidence>
<accession>A0A0D5W943</accession>
<dbReference type="OrthoDB" id="8967044at2"/>
<dbReference type="AlphaFoldDB" id="A0A0D5W943"/>
<dbReference type="Proteomes" id="UP000364291">
    <property type="component" value="Unassembled WGS sequence"/>
</dbReference>
<proteinExistence type="predicted"/>
<dbReference type="GeneID" id="47014798"/>
<dbReference type="EMBL" id="CABPSX010000012">
    <property type="protein sequence ID" value="VVG73626.1"/>
    <property type="molecule type" value="Genomic_DNA"/>
</dbReference>
<protein>
    <submittedName>
        <fullName evidence="1">DUF1488 domain-containing protein</fullName>
    </submittedName>
</protein>
<dbReference type="Proteomes" id="UP000270216">
    <property type="component" value="Unassembled WGS sequence"/>
</dbReference>